<accession>A0A162BQS7</accession>
<organism evidence="1 2">
    <name type="scientific">Pseudoalteromonas luteoviolacea S4060-1</name>
    <dbReference type="NCBI Taxonomy" id="1365257"/>
    <lineage>
        <taxon>Bacteria</taxon>
        <taxon>Pseudomonadati</taxon>
        <taxon>Pseudomonadota</taxon>
        <taxon>Gammaproteobacteria</taxon>
        <taxon>Alteromonadales</taxon>
        <taxon>Pseudoalteromonadaceae</taxon>
        <taxon>Pseudoalteromonas</taxon>
    </lineage>
</organism>
<dbReference type="EMBL" id="AUXX01000016">
    <property type="protein sequence ID" value="KZN66849.1"/>
    <property type="molecule type" value="Genomic_DNA"/>
</dbReference>
<evidence type="ECO:0000313" key="1">
    <source>
        <dbReference type="EMBL" id="KZN66849.1"/>
    </source>
</evidence>
<comment type="caution">
    <text evidence="1">The sequence shown here is derived from an EMBL/GenBank/DDBJ whole genome shotgun (WGS) entry which is preliminary data.</text>
</comment>
<sequence>MSEDNMSITERLTHVAARANAMSETVNAHLGVLNAAIQSAETKFDNYMGGARAELSHILMSKNQQMEPNDSGTAIKGFTTIGLERFEVIKEATIYAAAANDTDHTGNGIARDFRSNVYNGYVNGGFHILRIKWKRSNVNHPARLDNNWNTRYQQGAITSGCYFKLLSGTVEGSMQPVKSFNNGWQLLGYRQKADNTAKPFYAPHTKLALSTSLLEEGEALICLFGTVSGYVDFEKAGWGVYPEFARPADVSSAISQLRAELTP</sequence>
<dbReference type="AlphaFoldDB" id="A0A162BQS7"/>
<name>A0A162BQS7_9GAMM</name>
<dbReference type="PATRIC" id="fig|1365257.3.peg.2416"/>
<evidence type="ECO:0000313" key="2">
    <source>
        <dbReference type="Proteomes" id="UP000076661"/>
    </source>
</evidence>
<proteinExistence type="predicted"/>
<protein>
    <submittedName>
        <fullName evidence="1">Uncharacterized protein</fullName>
    </submittedName>
</protein>
<gene>
    <name evidence="1" type="ORF">N478_18620</name>
</gene>
<dbReference type="Proteomes" id="UP000076661">
    <property type="component" value="Unassembled WGS sequence"/>
</dbReference>
<dbReference type="RefSeq" id="WP_231101472.1">
    <property type="nucleotide sequence ID" value="NZ_AUXX01000016.1"/>
</dbReference>
<reference evidence="1 2" key="1">
    <citation type="submission" date="2013-07" db="EMBL/GenBank/DDBJ databases">
        <title>Comparative Genomic and Metabolomic Analysis of Twelve Strains of Pseudoalteromonas luteoviolacea.</title>
        <authorList>
            <person name="Vynne N.G."/>
            <person name="Mansson M."/>
            <person name="Gram L."/>
        </authorList>
    </citation>
    <scope>NUCLEOTIDE SEQUENCE [LARGE SCALE GENOMIC DNA]</scope>
    <source>
        <strain evidence="1 2">S4060-1</strain>
    </source>
</reference>